<dbReference type="AlphaFoldDB" id="A0A9Q8P3V9"/>
<organism evidence="6 7">
    <name type="scientific">Passalora fulva</name>
    <name type="common">Tomato leaf mold</name>
    <name type="synonym">Cladosporium fulvum</name>
    <dbReference type="NCBI Taxonomy" id="5499"/>
    <lineage>
        <taxon>Eukaryota</taxon>
        <taxon>Fungi</taxon>
        <taxon>Dikarya</taxon>
        <taxon>Ascomycota</taxon>
        <taxon>Pezizomycotina</taxon>
        <taxon>Dothideomycetes</taxon>
        <taxon>Dothideomycetidae</taxon>
        <taxon>Mycosphaerellales</taxon>
        <taxon>Mycosphaerellaceae</taxon>
        <taxon>Fulvia</taxon>
    </lineage>
</organism>
<feature type="signal peptide" evidence="4">
    <location>
        <begin position="1"/>
        <end position="18"/>
    </location>
</feature>
<evidence type="ECO:0000256" key="4">
    <source>
        <dbReference type="SAM" id="SignalP"/>
    </source>
</evidence>
<reference evidence="6" key="2">
    <citation type="journal article" date="2022" name="Microb. Genom.">
        <title>A chromosome-scale genome assembly of the tomato pathogen Cladosporium fulvum reveals a compartmentalized genome architecture and the presence of a dispensable chromosome.</title>
        <authorList>
            <person name="Zaccaron A.Z."/>
            <person name="Chen L.H."/>
            <person name="Samaras A."/>
            <person name="Stergiopoulos I."/>
        </authorList>
    </citation>
    <scope>NUCLEOTIDE SEQUENCE</scope>
    <source>
        <strain evidence="6">Race5_Kim</strain>
    </source>
</reference>
<dbReference type="InterPro" id="IPR004352">
    <property type="entry name" value="GH114_TIM-barrel"/>
</dbReference>
<feature type="domain" description="Glycoside-hydrolase family GH114 TIM-barrel" evidence="5">
    <location>
        <begin position="29"/>
        <end position="257"/>
    </location>
</feature>
<dbReference type="GO" id="GO:0004557">
    <property type="term" value="F:alpha-galactosidase activity"/>
    <property type="evidence" value="ECO:0007669"/>
    <property type="project" value="UniProtKB-EC"/>
</dbReference>
<comment type="catalytic activity">
    <reaction evidence="1">
        <text>Hydrolysis of terminal, non-reducing alpha-D-galactose residues in alpha-D-galactosides, including galactose oligosaccharides, galactomannans and galactolipids.</text>
        <dbReference type="EC" id="3.2.1.22"/>
    </reaction>
</comment>
<dbReference type="PANTHER" id="PTHR35273">
    <property type="entry name" value="ALPHA-1,4 POLYGALACTOSAMINIDASE, PUTATIVE (AFU_ORTHOLOGUE AFUA_3G07890)-RELATED"/>
    <property type="match status" value="1"/>
</dbReference>
<dbReference type="RefSeq" id="XP_047756590.1">
    <property type="nucleotide sequence ID" value="XM_047899797.1"/>
</dbReference>
<feature type="region of interest" description="Disordered" evidence="3">
    <location>
        <begin position="270"/>
        <end position="290"/>
    </location>
</feature>
<evidence type="ECO:0000313" key="7">
    <source>
        <dbReference type="Proteomes" id="UP000756132"/>
    </source>
</evidence>
<dbReference type="InterPro" id="IPR017853">
    <property type="entry name" value="GH"/>
</dbReference>
<protein>
    <recommendedName>
        <fullName evidence="2">alpha-galactosidase</fullName>
        <ecNumber evidence="2">3.2.1.22</ecNumber>
    </recommendedName>
</protein>
<evidence type="ECO:0000256" key="1">
    <source>
        <dbReference type="ARBA" id="ARBA00001255"/>
    </source>
</evidence>
<proteinExistence type="predicted"/>
<dbReference type="EMBL" id="CP090163">
    <property type="protein sequence ID" value="UJO12224.1"/>
    <property type="molecule type" value="Genomic_DNA"/>
</dbReference>
<dbReference type="OMA" id="YVNWLAA"/>
<evidence type="ECO:0000259" key="5">
    <source>
        <dbReference type="Pfam" id="PF03537"/>
    </source>
</evidence>
<keyword evidence="7" id="KW-1185">Reference proteome</keyword>
<dbReference type="Gene3D" id="3.20.20.70">
    <property type="entry name" value="Aldolase class I"/>
    <property type="match status" value="1"/>
</dbReference>
<dbReference type="KEGG" id="ffu:CLAFUR5_00649"/>
<dbReference type="Proteomes" id="UP000756132">
    <property type="component" value="Chromosome 1"/>
</dbReference>
<dbReference type="InterPro" id="IPR013785">
    <property type="entry name" value="Aldolase_TIM"/>
</dbReference>
<dbReference type="OrthoDB" id="2108802at2759"/>
<sequence length="315" mass="34299">MQLRVLFSLAISTTPIVAEHWKPEAGTPWQIVLSEDLKPPYPAGVKAIDGDLYSNNESIWSDLKSSGHKTICYFSAGSYEDWRPDANEFNKDTDIGSPLKGWKGEWWVNTKSDNVRRIMGKRMDLARQKGCDAVDPDNVDAYDNDNGLGLTEDDAADYIHFLSTEAHNRDLAIGLKNAGSIVDRVLDAVDFQVNEQCQENNECDQFRAFIDADKPVFGIEYTKEENSIPSSKDVDKVCANKDAAGFSTLIKHMSLNDWVVSCNITSTAGENGTSNRNSGGSPSSGATSTSYESGASALHSAVGVVVLLALGSFVL</sequence>
<dbReference type="SUPFAM" id="SSF51445">
    <property type="entry name" value="(Trans)glycosidases"/>
    <property type="match status" value="1"/>
</dbReference>
<dbReference type="PANTHER" id="PTHR35273:SF2">
    <property type="entry name" value="ALPHA-GALACTOSIDASE"/>
    <property type="match status" value="1"/>
</dbReference>
<keyword evidence="4" id="KW-0732">Signal</keyword>
<evidence type="ECO:0000256" key="3">
    <source>
        <dbReference type="SAM" id="MobiDB-lite"/>
    </source>
</evidence>
<feature type="chain" id="PRO_5040336211" description="alpha-galactosidase" evidence="4">
    <location>
        <begin position="19"/>
        <end position="315"/>
    </location>
</feature>
<dbReference type="EC" id="3.2.1.22" evidence="2"/>
<name>A0A9Q8P3V9_PASFU</name>
<gene>
    <name evidence="6" type="ORF">CLAFUR5_00649</name>
</gene>
<evidence type="ECO:0000256" key="2">
    <source>
        <dbReference type="ARBA" id="ARBA00012755"/>
    </source>
</evidence>
<reference evidence="6" key="1">
    <citation type="submission" date="2021-12" db="EMBL/GenBank/DDBJ databases">
        <authorList>
            <person name="Zaccaron A."/>
            <person name="Stergiopoulos I."/>
        </authorList>
    </citation>
    <scope>NUCLEOTIDE SEQUENCE</scope>
    <source>
        <strain evidence="6">Race5_Kim</strain>
    </source>
</reference>
<accession>A0A9Q8P3V9</accession>
<dbReference type="GeneID" id="71980527"/>
<dbReference type="Pfam" id="PF03537">
    <property type="entry name" value="Glyco_hydro_114"/>
    <property type="match status" value="1"/>
</dbReference>
<evidence type="ECO:0000313" key="6">
    <source>
        <dbReference type="EMBL" id="UJO12224.1"/>
    </source>
</evidence>